<evidence type="ECO:0000256" key="4">
    <source>
        <dbReference type="ARBA" id="ARBA00022692"/>
    </source>
</evidence>
<evidence type="ECO:0000256" key="3">
    <source>
        <dbReference type="ARBA" id="ARBA00022452"/>
    </source>
</evidence>
<feature type="domain" description="TonB-dependent receptor plug" evidence="15">
    <location>
        <begin position="45"/>
        <end position="148"/>
    </location>
</feature>
<dbReference type="InterPro" id="IPR010101">
    <property type="entry name" value="B12_transptr_BtuB"/>
</dbReference>
<evidence type="ECO:0000256" key="13">
    <source>
        <dbReference type="SAM" id="SignalP"/>
    </source>
</evidence>
<feature type="chain" id="PRO_5008571093" evidence="13">
    <location>
        <begin position="22"/>
        <end position="607"/>
    </location>
</feature>
<evidence type="ECO:0000259" key="15">
    <source>
        <dbReference type="Pfam" id="PF07715"/>
    </source>
</evidence>
<dbReference type="EMBL" id="AP014936">
    <property type="protein sequence ID" value="BAU47726.1"/>
    <property type="molecule type" value="Genomic_DNA"/>
</dbReference>
<keyword evidence="17" id="KW-1185">Reference proteome</keyword>
<keyword evidence="8" id="KW-0626">Porin</keyword>
<dbReference type="SUPFAM" id="SSF56935">
    <property type="entry name" value="Porins"/>
    <property type="match status" value="1"/>
</dbReference>
<keyword evidence="3 11" id="KW-1134">Transmembrane beta strand</keyword>
<protein>
    <submittedName>
        <fullName evidence="16">Ligand-gated channel protein</fullName>
    </submittedName>
</protein>
<comment type="similarity">
    <text evidence="11 12">Belongs to the TonB-dependent receptor family.</text>
</comment>
<dbReference type="GO" id="GO:0046930">
    <property type="term" value="C:pore complex"/>
    <property type="evidence" value="ECO:0007669"/>
    <property type="project" value="UniProtKB-KW"/>
</dbReference>
<dbReference type="InterPro" id="IPR039426">
    <property type="entry name" value="TonB-dep_rcpt-like"/>
</dbReference>
<dbReference type="GO" id="GO:0006811">
    <property type="term" value="P:monoatomic ion transport"/>
    <property type="evidence" value="ECO:0007669"/>
    <property type="project" value="UniProtKB-KW"/>
</dbReference>
<dbReference type="Gene3D" id="2.170.130.10">
    <property type="entry name" value="TonB-dependent receptor, plug domain"/>
    <property type="match status" value="1"/>
</dbReference>
<dbReference type="GO" id="GO:0015288">
    <property type="term" value="F:porin activity"/>
    <property type="evidence" value="ECO:0007669"/>
    <property type="project" value="UniProtKB-KW"/>
</dbReference>
<name>A0A1B4V2H4_9GAMM</name>
<accession>A0A1B4V2H4</accession>
<dbReference type="OrthoDB" id="9764669at2"/>
<dbReference type="InterPro" id="IPR036942">
    <property type="entry name" value="Beta-barrel_TonB_sf"/>
</dbReference>
<keyword evidence="10 11" id="KW-0998">Cell outer membrane</keyword>
<dbReference type="PROSITE" id="PS52016">
    <property type="entry name" value="TONB_DEPENDENT_REC_3"/>
    <property type="match status" value="1"/>
</dbReference>
<keyword evidence="5 13" id="KW-0732">Signal</keyword>
<keyword evidence="7 12" id="KW-0798">TonB box</keyword>
<feature type="signal peptide" evidence="13">
    <location>
        <begin position="1"/>
        <end position="21"/>
    </location>
</feature>
<organism evidence="16 17">
    <name type="scientific">Sulfurifustis variabilis</name>
    <dbReference type="NCBI Taxonomy" id="1675686"/>
    <lineage>
        <taxon>Bacteria</taxon>
        <taxon>Pseudomonadati</taxon>
        <taxon>Pseudomonadota</taxon>
        <taxon>Gammaproteobacteria</taxon>
        <taxon>Acidiferrobacterales</taxon>
        <taxon>Acidiferrobacteraceae</taxon>
        <taxon>Sulfurifustis</taxon>
    </lineage>
</organism>
<dbReference type="AlphaFoldDB" id="A0A1B4V2H4"/>
<evidence type="ECO:0000256" key="12">
    <source>
        <dbReference type="RuleBase" id="RU003357"/>
    </source>
</evidence>
<dbReference type="CDD" id="cd01347">
    <property type="entry name" value="ligand_gated_channel"/>
    <property type="match status" value="1"/>
</dbReference>
<gene>
    <name evidence="16" type="ORF">SVA_1151</name>
</gene>
<evidence type="ECO:0000313" key="16">
    <source>
        <dbReference type="EMBL" id="BAU47726.1"/>
    </source>
</evidence>
<proteinExistence type="inferred from homology"/>
<keyword evidence="9 11" id="KW-0472">Membrane</keyword>
<keyword evidence="6" id="KW-0406">Ion transport</keyword>
<dbReference type="RefSeq" id="WP_096460011.1">
    <property type="nucleotide sequence ID" value="NZ_AP014936.1"/>
</dbReference>
<evidence type="ECO:0000256" key="2">
    <source>
        <dbReference type="ARBA" id="ARBA00022448"/>
    </source>
</evidence>
<dbReference type="GO" id="GO:0015420">
    <property type="term" value="F:ABC-type vitamin B12 transporter activity"/>
    <property type="evidence" value="ECO:0007669"/>
    <property type="project" value="InterPro"/>
</dbReference>
<evidence type="ECO:0000256" key="8">
    <source>
        <dbReference type="ARBA" id="ARBA00023114"/>
    </source>
</evidence>
<dbReference type="GO" id="GO:0009279">
    <property type="term" value="C:cell outer membrane"/>
    <property type="evidence" value="ECO:0007669"/>
    <property type="project" value="UniProtKB-SubCell"/>
</dbReference>
<dbReference type="NCBIfam" id="TIGR01779">
    <property type="entry name" value="TonB-B12"/>
    <property type="match status" value="1"/>
</dbReference>
<keyword evidence="2 11" id="KW-0813">Transport</keyword>
<evidence type="ECO:0000256" key="10">
    <source>
        <dbReference type="ARBA" id="ARBA00023237"/>
    </source>
</evidence>
<dbReference type="InterPro" id="IPR000531">
    <property type="entry name" value="Beta-barrel_TonB"/>
</dbReference>
<dbReference type="PANTHER" id="PTHR30069:SF53">
    <property type="entry name" value="COLICIN I RECEPTOR-RELATED"/>
    <property type="match status" value="1"/>
</dbReference>
<dbReference type="Pfam" id="PF07715">
    <property type="entry name" value="Plug"/>
    <property type="match status" value="1"/>
</dbReference>
<dbReference type="KEGG" id="sva:SVA_1151"/>
<dbReference type="InterPro" id="IPR037066">
    <property type="entry name" value="Plug_dom_sf"/>
</dbReference>
<dbReference type="Pfam" id="PF00593">
    <property type="entry name" value="TonB_dep_Rec_b-barrel"/>
    <property type="match status" value="1"/>
</dbReference>
<comment type="subcellular location">
    <subcellularLocation>
        <location evidence="1 11">Cell outer membrane</location>
        <topology evidence="1 11">Multi-pass membrane protein</topology>
    </subcellularLocation>
</comment>
<dbReference type="InterPro" id="IPR012910">
    <property type="entry name" value="Plug_dom"/>
</dbReference>
<evidence type="ECO:0000256" key="1">
    <source>
        <dbReference type="ARBA" id="ARBA00004571"/>
    </source>
</evidence>
<evidence type="ECO:0000256" key="11">
    <source>
        <dbReference type="PROSITE-ProRule" id="PRU01360"/>
    </source>
</evidence>
<evidence type="ECO:0000256" key="5">
    <source>
        <dbReference type="ARBA" id="ARBA00022729"/>
    </source>
</evidence>
<evidence type="ECO:0000256" key="6">
    <source>
        <dbReference type="ARBA" id="ARBA00023065"/>
    </source>
</evidence>
<evidence type="ECO:0000259" key="14">
    <source>
        <dbReference type="Pfam" id="PF00593"/>
    </source>
</evidence>
<evidence type="ECO:0000256" key="7">
    <source>
        <dbReference type="ARBA" id="ARBA00023077"/>
    </source>
</evidence>
<keyword evidence="4 11" id="KW-0812">Transmembrane</keyword>
<sequence length="607" mass="65757">MKPSLLPFGVALGALAGPLCAQPDVPPADPVVVTATRTAVTADASLAAVTVITREDIERTQAKSMAELLRGIAGIEMSESGGYGKTTSMHLRGTESSHVLVLVDGVRLGSATLGSVAWQHLLPAQIERIEIVRGPRSSLYGSDAIGGVVQIFTRRGGGPTRAYAAAGYGTYGTRDVSAGTTGGGGATRYSVAIADFRTDGFDAREPTPGPFGIDEPDDDGYRNTSLTLRAGHRFASGAEVEAHLLRAQGENEYDDFSNRDEFVQQAFGARAEFAPSTSWNVRLQAGQSRDESDNFSNGTFFSTFDTRRDTLALQNDLTIARDQLLTLGADYLDDRVESTEDFAVTERDNIGWFAQHQARFGRHDALLSLRRDDNEQFGRHTTGNLAWGSAFTPRVRAIAAFGTAYKAPTFNELYFPGFGNPDLRPEESQTGEIGLRGTASWGRWDVRVFQTDVDELIATVCDPVTDLCSPENVDRARIRGLETEIATELAGWRSALHLSFLDPRDVATDNVLPRRARQTARLDLDGRLGGAAIGMSVLAQSHRFDDAENTIRVGGYGRVDLRASYPVAPRWSVRARVENLLDKAYQTANTFNSAGRSVFVSLAYGGE</sequence>
<reference evidence="16 17" key="1">
    <citation type="submission" date="2015-08" db="EMBL/GenBank/DDBJ databases">
        <title>Complete genome sequence of Sulfurifustis variabilis.</title>
        <authorList>
            <person name="Miura A."/>
            <person name="Kojima H."/>
            <person name="Fukui M."/>
        </authorList>
    </citation>
    <scope>NUCLEOTIDE SEQUENCE [LARGE SCALE GENOMIC DNA]</scope>
    <source>
        <strain evidence="17">skN76</strain>
    </source>
</reference>
<dbReference type="Gene3D" id="2.40.170.20">
    <property type="entry name" value="TonB-dependent receptor, beta-barrel domain"/>
    <property type="match status" value="1"/>
</dbReference>
<feature type="domain" description="TonB-dependent receptor-like beta-barrel" evidence="14">
    <location>
        <begin position="212"/>
        <end position="580"/>
    </location>
</feature>
<dbReference type="Proteomes" id="UP000218899">
    <property type="component" value="Chromosome"/>
</dbReference>
<dbReference type="PANTHER" id="PTHR30069">
    <property type="entry name" value="TONB-DEPENDENT OUTER MEMBRANE RECEPTOR"/>
    <property type="match status" value="1"/>
</dbReference>
<evidence type="ECO:0000313" key="17">
    <source>
        <dbReference type="Proteomes" id="UP000218899"/>
    </source>
</evidence>
<evidence type="ECO:0000256" key="9">
    <source>
        <dbReference type="ARBA" id="ARBA00023136"/>
    </source>
</evidence>